<dbReference type="OrthoDB" id="2526477at2759"/>
<accession>A0A5C5G6D7</accession>
<feature type="region of interest" description="Disordered" evidence="1">
    <location>
        <begin position="388"/>
        <end position="423"/>
    </location>
</feature>
<dbReference type="Gene3D" id="2.60.120.260">
    <property type="entry name" value="Galactose-binding domain-like"/>
    <property type="match status" value="1"/>
</dbReference>
<feature type="transmembrane region" description="Helical" evidence="2">
    <location>
        <begin position="210"/>
        <end position="235"/>
    </location>
</feature>
<feature type="region of interest" description="Disordered" evidence="1">
    <location>
        <begin position="314"/>
        <end position="333"/>
    </location>
</feature>
<protein>
    <submittedName>
        <fullName evidence="3">Uncharacterized protein</fullName>
    </submittedName>
</protein>
<keyword evidence="2" id="KW-0472">Membrane</keyword>
<reference evidence="3 4" key="1">
    <citation type="submission" date="2019-03" db="EMBL/GenBank/DDBJ databases">
        <title>Rhodosporidium diobovatum UCD-FST 08-225 genome sequencing, assembly, and annotation.</title>
        <authorList>
            <person name="Fakankun I.U."/>
            <person name="Fristensky B."/>
            <person name="Levin D.B."/>
        </authorList>
    </citation>
    <scope>NUCLEOTIDE SEQUENCE [LARGE SCALE GENOMIC DNA]</scope>
    <source>
        <strain evidence="3 4">UCD-FST 08-225</strain>
    </source>
</reference>
<sequence>MPNATVDDQDSRVLYAGPWSHYRGLKGDKYNSSDWSGSTFSSCGGPGSGARKGGGGPGCELRVSFVGTSAALYGDSNGEHGQFNCRLLDEQGQPEGLWGWYDGGSRWWYPYQHNMLLCSVSSLPNRNHTLVLGVQPDQVVDGIAFDYFTSTDEEPEGTATSWRSDFNDAVPPSAYRNTTATPFLPSATASLSPAPSSTSPASSSSGVNKLAVGLGAGLGGFFALLALVALVIFFVSRKRRQLRSRASHRHEALGSYDDDSNWYPEPASEAGQLGGLRTGEPKGSPPLAEGHKNAVHAYEDSPVSAYGYEASPGSGTGYEGWSPDPASGATTTYDSRTPFAYPAAAQYTYESTAYPPLGPLPSVAAPLLAPVPVITSPIPHDLRRASAVPSAAGYSARNSRTVSAVMDLPPDAPLEDPDSFAER</sequence>
<keyword evidence="2" id="KW-1133">Transmembrane helix</keyword>
<keyword evidence="4" id="KW-1185">Reference proteome</keyword>
<feature type="region of interest" description="Disordered" evidence="1">
    <location>
        <begin position="244"/>
        <end position="290"/>
    </location>
</feature>
<dbReference type="Proteomes" id="UP000311382">
    <property type="component" value="Unassembled WGS sequence"/>
</dbReference>
<proteinExistence type="predicted"/>
<organism evidence="3 4">
    <name type="scientific">Rhodotorula diobovata</name>
    <dbReference type="NCBI Taxonomy" id="5288"/>
    <lineage>
        <taxon>Eukaryota</taxon>
        <taxon>Fungi</taxon>
        <taxon>Dikarya</taxon>
        <taxon>Basidiomycota</taxon>
        <taxon>Pucciniomycotina</taxon>
        <taxon>Microbotryomycetes</taxon>
        <taxon>Sporidiobolales</taxon>
        <taxon>Sporidiobolaceae</taxon>
        <taxon>Rhodotorula</taxon>
    </lineage>
</organism>
<evidence type="ECO:0000256" key="2">
    <source>
        <dbReference type="SAM" id="Phobius"/>
    </source>
</evidence>
<feature type="compositionally biased region" description="Acidic residues" evidence="1">
    <location>
        <begin position="413"/>
        <end position="423"/>
    </location>
</feature>
<name>A0A5C5G6D7_9BASI</name>
<evidence type="ECO:0000313" key="4">
    <source>
        <dbReference type="Proteomes" id="UP000311382"/>
    </source>
</evidence>
<keyword evidence="2" id="KW-0812">Transmembrane</keyword>
<evidence type="ECO:0000256" key="1">
    <source>
        <dbReference type="SAM" id="MobiDB-lite"/>
    </source>
</evidence>
<dbReference type="EMBL" id="SOZI01000001">
    <property type="protein sequence ID" value="TNY24693.1"/>
    <property type="molecule type" value="Genomic_DNA"/>
</dbReference>
<feature type="region of interest" description="Disordered" evidence="1">
    <location>
        <begin position="186"/>
        <end position="205"/>
    </location>
</feature>
<comment type="caution">
    <text evidence="3">The sequence shown here is derived from an EMBL/GenBank/DDBJ whole genome shotgun (WGS) entry which is preliminary data.</text>
</comment>
<gene>
    <name evidence="3" type="ORF">DMC30DRAFT_386065</name>
</gene>
<dbReference type="STRING" id="5288.A0A5C5G6D7"/>
<evidence type="ECO:0000313" key="3">
    <source>
        <dbReference type="EMBL" id="TNY24693.1"/>
    </source>
</evidence>
<dbReference type="AlphaFoldDB" id="A0A5C5G6D7"/>